<keyword evidence="5" id="KW-1185">Reference proteome</keyword>
<feature type="transmembrane region" description="Helical" evidence="2">
    <location>
        <begin position="174"/>
        <end position="193"/>
    </location>
</feature>
<feature type="signal peptide" evidence="3">
    <location>
        <begin position="1"/>
        <end position="20"/>
    </location>
</feature>
<organism evidence="5 6">
    <name type="scientific">Parastrongyloides trichosuri</name>
    <name type="common">Possum-specific nematode worm</name>
    <dbReference type="NCBI Taxonomy" id="131310"/>
    <lineage>
        <taxon>Eukaryota</taxon>
        <taxon>Metazoa</taxon>
        <taxon>Ecdysozoa</taxon>
        <taxon>Nematoda</taxon>
        <taxon>Chromadorea</taxon>
        <taxon>Rhabditida</taxon>
        <taxon>Tylenchina</taxon>
        <taxon>Panagrolaimomorpha</taxon>
        <taxon>Strongyloidoidea</taxon>
        <taxon>Strongyloididae</taxon>
        <taxon>Parastrongyloides</taxon>
    </lineage>
</organism>
<dbReference type="Gene3D" id="2.10.25.10">
    <property type="entry name" value="Laminin"/>
    <property type="match status" value="1"/>
</dbReference>
<dbReference type="AlphaFoldDB" id="A0A0N5A0G3"/>
<evidence type="ECO:0000256" key="1">
    <source>
        <dbReference type="PROSITE-ProRule" id="PRU00076"/>
    </source>
</evidence>
<evidence type="ECO:0000313" key="5">
    <source>
        <dbReference type="Proteomes" id="UP000038045"/>
    </source>
</evidence>
<keyword evidence="1" id="KW-1015">Disulfide bond</keyword>
<dbReference type="Proteomes" id="UP000038045">
    <property type="component" value="Unplaced"/>
</dbReference>
<keyword evidence="1" id="KW-0245">EGF-like domain</keyword>
<dbReference type="WBParaSite" id="PTRK_0001491000.1">
    <property type="protein sequence ID" value="PTRK_0001491000.1"/>
    <property type="gene ID" value="PTRK_0001491000"/>
</dbReference>
<protein>
    <submittedName>
        <fullName evidence="6">EGF-like domain-containing protein</fullName>
    </submittedName>
</protein>
<reference evidence="6" key="1">
    <citation type="submission" date="2017-02" db="UniProtKB">
        <authorList>
            <consortium name="WormBaseParasite"/>
        </authorList>
    </citation>
    <scope>IDENTIFICATION</scope>
</reference>
<proteinExistence type="predicted"/>
<accession>A0A0N5A0G3</accession>
<keyword evidence="2" id="KW-1133">Transmembrane helix</keyword>
<evidence type="ECO:0000256" key="3">
    <source>
        <dbReference type="SAM" id="SignalP"/>
    </source>
</evidence>
<keyword evidence="2" id="KW-0812">Transmembrane</keyword>
<name>A0A0N5A0G3_PARTI</name>
<dbReference type="InterPro" id="IPR000742">
    <property type="entry name" value="EGF"/>
</dbReference>
<dbReference type="PROSITE" id="PS50026">
    <property type="entry name" value="EGF_3"/>
    <property type="match status" value="1"/>
</dbReference>
<sequence>MRLKVLIFVLLTNHYFKCKAIKLTFNQGERKHFISYFTPLNPINITCEAGENFSISNSKIFYNNKEIPNYKIRREDNSLILIIPNFVPDTPESAFECVFNNKITKKTKSLKVIFYKMCTINQCLNGGTCFVQGNVEFCQCPYEYHGTLCENFVPDLNIFGIIYKNGMQLPASTIATLFLLLLVLIGVGIFWYVTTYTKWGVKKIHQFYLKRHKAIVLNNEDENVKNINETIIMDESNYDLAINNKHFEEGTPFIDDPGQNYDNLNFKVCHSMSQMK</sequence>
<evidence type="ECO:0000313" key="6">
    <source>
        <dbReference type="WBParaSite" id="PTRK_0001491000.1"/>
    </source>
</evidence>
<dbReference type="SUPFAM" id="SSF57196">
    <property type="entry name" value="EGF/Laminin"/>
    <property type="match status" value="1"/>
</dbReference>
<evidence type="ECO:0000259" key="4">
    <source>
        <dbReference type="PROSITE" id="PS50026"/>
    </source>
</evidence>
<feature type="chain" id="PRO_5005892467" evidence="3">
    <location>
        <begin position="21"/>
        <end position="276"/>
    </location>
</feature>
<feature type="domain" description="EGF-like" evidence="4">
    <location>
        <begin position="114"/>
        <end position="150"/>
    </location>
</feature>
<feature type="disulfide bond" evidence="1">
    <location>
        <begin position="140"/>
        <end position="149"/>
    </location>
</feature>
<keyword evidence="3" id="KW-0732">Signal</keyword>
<evidence type="ECO:0000256" key="2">
    <source>
        <dbReference type="SAM" id="Phobius"/>
    </source>
</evidence>
<dbReference type="PROSITE" id="PS00022">
    <property type="entry name" value="EGF_1"/>
    <property type="match status" value="1"/>
</dbReference>
<comment type="caution">
    <text evidence="1">Lacks conserved residue(s) required for the propagation of feature annotation.</text>
</comment>
<keyword evidence="2" id="KW-0472">Membrane</keyword>